<proteinExistence type="predicted"/>
<sequence>MKIGLYVFLILMISLSCNREQRQLEALVEDILPGEWDILSFEFNGVYKNHEKDEVYPSDTTFYDLGSILIPEFEMDTLALNGGGNGVGIDCHIIALGSSETFKIERLFTAGDELVMAYFRTKGSGIFPVNTELTNLIEFSDLFWQNMYMNIENKNLVNFISTNNERIILTLQRRK</sequence>
<dbReference type="AlphaFoldDB" id="A0AA37SR73"/>
<dbReference type="EMBL" id="BSOH01000005">
    <property type="protein sequence ID" value="GLR16235.1"/>
    <property type="molecule type" value="Genomic_DNA"/>
</dbReference>
<dbReference type="RefSeq" id="WP_235293036.1">
    <property type="nucleotide sequence ID" value="NZ_BSOH01000005.1"/>
</dbReference>
<organism evidence="1 2">
    <name type="scientific">Portibacter lacus</name>
    <dbReference type="NCBI Taxonomy" id="1099794"/>
    <lineage>
        <taxon>Bacteria</taxon>
        <taxon>Pseudomonadati</taxon>
        <taxon>Bacteroidota</taxon>
        <taxon>Saprospiria</taxon>
        <taxon>Saprospirales</taxon>
        <taxon>Haliscomenobacteraceae</taxon>
        <taxon>Portibacter</taxon>
    </lineage>
</organism>
<dbReference type="PROSITE" id="PS51257">
    <property type="entry name" value="PROKAR_LIPOPROTEIN"/>
    <property type="match status" value="1"/>
</dbReference>
<comment type="caution">
    <text evidence="1">The sequence shown here is derived from an EMBL/GenBank/DDBJ whole genome shotgun (WGS) entry which is preliminary data.</text>
</comment>
<evidence type="ECO:0000313" key="2">
    <source>
        <dbReference type="Proteomes" id="UP001156666"/>
    </source>
</evidence>
<reference evidence="1" key="2">
    <citation type="submission" date="2023-01" db="EMBL/GenBank/DDBJ databases">
        <title>Draft genome sequence of Portibacter lacus strain NBRC 108769.</title>
        <authorList>
            <person name="Sun Q."/>
            <person name="Mori K."/>
        </authorList>
    </citation>
    <scope>NUCLEOTIDE SEQUENCE</scope>
    <source>
        <strain evidence="1">NBRC 108769</strain>
    </source>
</reference>
<evidence type="ECO:0000313" key="1">
    <source>
        <dbReference type="EMBL" id="GLR16235.1"/>
    </source>
</evidence>
<accession>A0AA37SR73</accession>
<dbReference type="Proteomes" id="UP001156666">
    <property type="component" value="Unassembled WGS sequence"/>
</dbReference>
<gene>
    <name evidence="1" type="ORF">GCM10007940_08500</name>
</gene>
<keyword evidence="2" id="KW-1185">Reference proteome</keyword>
<reference evidence="1" key="1">
    <citation type="journal article" date="2014" name="Int. J. Syst. Evol. Microbiol.">
        <title>Complete genome sequence of Corynebacterium casei LMG S-19264T (=DSM 44701T), isolated from a smear-ripened cheese.</title>
        <authorList>
            <consortium name="US DOE Joint Genome Institute (JGI-PGF)"/>
            <person name="Walter F."/>
            <person name="Albersmeier A."/>
            <person name="Kalinowski J."/>
            <person name="Ruckert C."/>
        </authorList>
    </citation>
    <scope>NUCLEOTIDE SEQUENCE</scope>
    <source>
        <strain evidence="1">NBRC 108769</strain>
    </source>
</reference>
<name>A0AA37SR73_9BACT</name>
<protein>
    <submittedName>
        <fullName evidence="1">Uncharacterized protein</fullName>
    </submittedName>
</protein>